<dbReference type="PANTHER" id="PTHR48048">
    <property type="entry name" value="GLYCOSYLTRANSFERASE"/>
    <property type="match status" value="1"/>
</dbReference>
<dbReference type="InterPro" id="IPR050481">
    <property type="entry name" value="UDP-glycosyltransf_plant"/>
</dbReference>
<dbReference type="InterPro" id="IPR035595">
    <property type="entry name" value="UDP_glycos_trans_CS"/>
</dbReference>
<dbReference type="EMBL" id="JAAIUW010000005">
    <property type="protein sequence ID" value="KAF7830834.1"/>
    <property type="molecule type" value="Genomic_DNA"/>
</dbReference>
<dbReference type="EC" id="2.4.1.-" evidence="4"/>
<dbReference type="OrthoDB" id="5835829at2759"/>
<dbReference type="FunFam" id="3.40.50.2000:FF:000056">
    <property type="entry name" value="Glycosyltransferase"/>
    <property type="match status" value="1"/>
</dbReference>
<proteinExistence type="inferred from homology"/>
<comment type="caution">
    <text evidence="5">The sequence shown here is derived from an EMBL/GenBank/DDBJ whole genome shotgun (WGS) entry which is preliminary data.</text>
</comment>
<dbReference type="SUPFAM" id="SSF53756">
    <property type="entry name" value="UDP-Glycosyltransferase/glycogen phosphorylase"/>
    <property type="match status" value="1"/>
</dbReference>
<keyword evidence="3" id="KW-0328">Glycosyltransferase</keyword>
<gene>
    <name evidence="5" type="ORF">G2W53_013167</name>
</gene>
<protein>
    <recommendedName>
        <fullName evidence="4">Glycosyltransferase</fullName>
        <ecNumber evidence="4">2.4.1.-</ecNumber>
    </recommendedName>
</protein>
<organism evidence="5 6">
    <name type="scientific">Senna tora</name>
    <dbReference type="NCBI Taxonomy" id="362788"/>
    <lineage>
        <taxon>Eukaryota</taxon>
        <taxon>Viridiplantae</taxon>
        <taxon>Streptophyta</taxon>
        <taxon>Embryophyta</taxon>
        <taxon>Tracheophyta</taxon>
        <taxon>Spermatophyta</taxon>
        <taxon>Magnoliopsida</taxon>
        <taxon>eudicotyledons</taxon>
        <taxon>Gunneridae</taxon>
        <taxon>Pentapetalae</taxon>
        <taxon>rosids</taxon>
        <taxon>fabids</taxon>
        <taxon>Fabales</taxon>
        <taxon>Fabaceae</taxon>
        <taxon>Caesalpinioideae</taxon>
        <taxon>Cassia clade</taxon>
        <taxon>Senna</taxon>
    </lineage>
</organism>
<sequence>MNKSQLVFVPCPGMGHLIPTIEFAKLLINHDHRFSVTVLIINSPFDATYNAYVHSLVSSPSPSFPTRLHLTLLPSTLPTNISQHHKGTFLDAFFENHKPHFREAVSNLESGPDSPPLAGFVVDMFCSPVFDVADEFGVPAFAFFPSGAAYLGFLSQFYTLMERRGVDTTAFNFKDSGMEFAFPSFLNAIPAKVFPLLVLEKGWESFSRNHARLHKKARGIIVNTFEELESHAVLSFSSNGGIPVYPVGPILSIEGPSNPAQQGFDVIKWLDDQPPSSVLFLCFGSLGYFDQVESGFLDRTAEVGIVIGWAPQAQILAHGAIGGFVSHCGWNTILESIYFGVPVATWPLTSEQQINAFHLVRELKIGVEISLDYRTGFSNGSKTEVLGAERIEKGMRDVMAAKENEIRRKVKDLSEKSRRALAEDGSSYINLGRFIDDIMNMK</sequence>
<evidence type="ECO:0000256" key="2">
    <source>
        <dbReference type="ARBA" id="ARBA00022679"/>
    </source>
</evidence>
<accession>A0A834U4A7</accession>
<dbReference type="Gene3D" id="3.40.50.2000">
    <property type="entry name" value="Glycogen Phosphorylase B"/>
    <property type="match status" value="2"/>
</dbReference>
<evidence type="ECO:0000256" key="3">
    <source>
        <dbReference type="RuleBase" id="RU003718"/>
    </source>
</evidence>
<dbReference type="PANTHER" id="PTHR48048:SF45">
    <property type="entry name" value="GLYCOSYLTRANSFERASE"/>
    <property type="match status" value="1"/>
</dbReference>
<comment type="similarity">
    <text evidence="1 3">Belongs to the UDP-glycosyltransferase family.</text>
</comment>
<evidence type="ECO:0000256" key="1">
    <source>
        <dbReference type="ARBA" id="ARBA00009995"/>
    </source>
</evidence>
<dbReference type="InterPro" id="IPR002213">
    <property type="entry name" value="UDP_glucos_trans"/>
</dbReference>
<dbReference type="AlphaFoldDB" id="A0A834U4A7"/>
<dbReference type="CDD" id="cd03784">
    <property type="entry name" value="GT1_Gtf-like"/>
    <property type="match status" value="1"/>
</dbReference>
<evidence type="ECO:0000313" key="6">
    <source>
        <dbReference type="Proteomes" id="UP000634136"/>
    </source>
</evidence>
<keyword evidence="6" id="KW-1185">Reference proteome</keyword>
<evidence type="ECO:0000313" key="5">
    <source>
        <dbReference type="EMBL" id="KAF7830834.1"/>
    </source>
</evidence>
<keyword evidence="2 3" id="KW-0808">Transferase</keyword>
<name>A0A834U4A7_9FABA</name>
<dbReference type="GO" id="GO:0035251">
    <property type="term" value="F:UDP-glucosyltransferase activity"/>
    <property type="evidence" value="ECO:0007669"/>
    <property type="project" value="InterPro"/>
</dbReference>
<evidence type="ECO:0000256" key="4">
    <source>
        <dbReference type="RuleBase" id="RU362057"/>
    </source>
</evidence>
<dbReference type="Proteomes" id="UP000634136">
    <property type="component" value="Unassembled WGS sequence"/>
</dbReference>
<dbReference type="Pfam" id="PF00201">
    <property type="entry name" value="UDPGT"/>
    <property type="match status" value="1"/>
</dbReference>
<reference evidence="5" key="1">
    <citation type="submission" date="2020-09" db="EMBL/GenBank/DDBJ databases">
        <title>Genome-Enabled Discovery of Anthraquinone Biosynthesis in Senna tora.</title>
        <authorList>
            <person name="Kang S.-H."/>
            <person name="Pandey R.P."/>
            <person name="Lee C.-M."/>
            <person name="Sim J.-S."/>
            <person name="Jeong J.-T."/>
            <person name="Choi B.-S."/>
            <person name="Jung M."/>
            <person name="Ginzburg D."/>
            <person name="Zhao K."/>
            <person name="Won S.Y."/>
            <person name="Oh T.-J."/>
            <person name="Yu Y."/>
            <person name="Kim N.-H."/>
            <person name="Lee O.R."/>
            <person name="Lee T.-H."/>
            <person name="Bashyal P."/>
            <person name="Kim T.-S."/>
            <person name="Lee W.-H."/>
            <person name="Kawkins C."/>
            <person name="Kim C.-K."/>
            <person name="Kim J.S."/>
            <person name="Ahn B.O."/>
            <person name="Rhee S.Y."/>
            <person name="Sohng J.K."/>
        </authorList>
    </citation>
    <scope>NUCLEOTIDE SEQUENCE</scope>
    <source>
        <tissue evidence="5">Leaf</tissue>
    </source>
</reference>
<dbReference type="PROSITE" id="PS00375">
    <property type="entry name" value="UDPGT"/>
    <property type="match status" value="1"/>
</dbReference>